<organism evidence="1">
    <name type="scientific">freshwater metagenome</name>
    <dbReference type="NCBI Taxonomy" id="449393"/>
    <lineage>
        <taxon>unclassified sequences</taxon>
        <taxon>metagenomes</taxon>
        <taxon>ecological metagenomes</taxon>
    </lineage>
</organism>
<proteinExistence type="predicted"/>
<protein>
    <submittedName>
        <fullName evidence="1">Unannotated protein</fullName>
    </submittedName>
</protein>
<evidence type="ECO:0000313" key="1">
    <source>
        <dbReference type="EMBL" id="CAB4909345.1"/>
    </source>
</evidence>
<dbReference type="EMBL" id="CAFBLX010000250">
    <property type="protein sequence ID" value="CAB4909345.1"/>
    <property type="molecule type" value="Genomic_DNA"/>
</dbReference>
<name>A0A6J7GXU8_9ZZZZ</name>
<dbReference type="AlphaFoldDB" id="A0A6J7GXU8"/>
<reference evidence="1" key="1">
    <citation type="submission" date="2020-05" db="EMBL/GenBank/DDBJ databases">
        <authorList>
            <person name="Chiriac C."/>
            <person name="Salcher M."/>
            <person name="Ghai R."/>
            <person name="Kavagutti S V."/>
        </authorList>
    </citation>
    <scope>NUCLEOTIDE SEQUENCE</scope>
</reference>
<sequence>MRLSVRLGDVGADGDSARVCVLDDRDGGLRVIERCPPGRIRIGEVVVRHLFSVQLLGLSDAGSSGGVDVQGSLLVRVLAVPKYCGAVPGAADPLRENGLGVGGQDARHPRRHCDVVRRGVLKCLRGKRCALGERESATGDSGEYVVVPTRVYDNRDRRVILGCGAHHRRATDVDLLDAFVGCRTAGHGLGERVQVDHDELERLDAKLIQLSQVLGLAGVGEDPGMDARMQRLDATLEGFGESGEVLDLGDRDSGVGDLARRRSGGHQSDARGMQTGRKFDQSGLVVDTDQCAAHRFTFTHRII</sequence>
<gene>
    <name evidence="1" type="ORF">UFOPK3472_02928</name>
</gene>
<accession>A0A6J7GXU8</accession>